<feature type="domain" description="DinB-like" evidence="1">
    <location>
        <begin position="26"/>
        <end position="148"/>
    </location>
</feature>
<sequence>MSKELDKIIDNLETVFRGDAWHGPSVLEMLNSLPEKVVDQKQGYSKRTIAELVYHLVAWRKFIIQKLDDKIHYTLESEEDNWGSPEMTSQANWQNLIQLFKDTQKELVDLLEDQNDELLNRRVPGEHYDFYKLLTGMIQHDTYHLGMIWVLWE</sequence>
<organism evidence="2 3">
    <name type="scientific">Arcticibacterium luteifluviistationis</name>
    <dbReference type="NCBI Taxonomy" id="1784714"/>
    <lineage>
        <taxon>Bacteria</taxon>
        <taxon>Pseudomonadati</taxon>
        <taxon>Bacteroidota</taxon>
        <taxon>Cytophagia</taxon>
        <taxon>Cytophagales</taxon>
        <taxon>Leadbetterellaceae</taxon>
        <taxon>Arcticibacterium</taxon>
    </lineage>
</organism>
<protein>
    <recommendedName>
        <fullName evidence="1">DinB-like domain-containing protein</fullName>
    </recommendedName>
</protein>
<evidence type="ECO:0000313" key="2">
    <source>
        <dbReference type="EMBL" id="AWV97614.1"/>
    </source>
</evidence>
<dbReference type="Proteomes" id="UP000249873">
    <property type="component" value="Chromosome"/>
</dbReference>
<gene>
    <name evidence="2" type="ORF">DJ013_05320</name>
</gene>
<proteinExistence type="predicted"/>
<name>A0A2Z4G8Z6_9BACT</name>
<evidence type="ECO:0000259" key="1">
    <source>
        <dbReference type="Pfam" id="PF12867"/>
    </source>
</evidence>
<dbReference type="Pfam" id="PF12867">
    <property type="entry name" value="DinB_2"/>
    <property type="match status" value="1"/>
</dbReference>
<evidence type="ECO:0000313" key="3">
    <source>
        <dbReference type="Proteomes" id="UP000249873"/>
    </source>
</evidence>
<dbReference type="SUPFAM" id="SSF109854">
    <property type="entry name" value="DinB/YfiT-like putative metalloenzymes"/>
    <property type="match status" value="1"/>
</dbReference>
<dbReference type="Gene3D" id="1.20.120.450">
    <property type="entry name" value="dinb family like domain"/>
    <property type="match status" value="1"/>
</dbReference>
<dbReference type="OrthoDB" id="9814103at2"/>
<dbReference type="InterPro" id="IPR024775">
    <property type="entry name" value="DinB-like"/>
</dbReference>
<keyword evidence="3" id="KW-1185">Reference proteome</keyword>
<dbReference type="InterPro" id="IPR034660">
    <property type="entry name" value="DinB/YfiT-like"/>
</dbReference>
<dbReference type="EMBL" id="CP029480">
    <property type="protein sequence ID" value="AWV97614.1"/>
    <property type="molecule type" value="Genomic_DNA"/>
</dbReference>
<dbReference type="RefSeq" id="WP_111370716.1">
    <property type="nucleotide sequence ID" value="NZ_CP029480.1"/>
</dbReference>
<reference evidence="2 3" key="1">
    <citation type="submission" date="2018-05" db="EMBL/GenBank/DDBJ databases">
        <title>Complete genome sequence of Arcticibacterium luteifluviistationis SM1504T, a cytophagaceae bacterium isolated from Arctic surface seawater.</title>
        <authorList>
            <person name="Li Y."/>
            <person name="Qin Q.-L."/>
        </authorList>
    </citation>
    <scope>NUCLEOTIDE SEQUENCE [LARGE SCALE GENOMIC DNA]</scope>
    <source>
        <strain evidence="2 3">SM1504</strain>
    </source>
</reference>
<accession>A0A2Z4G8Z6</accession>
<dbReference type="KEGG" id="als:DJ013_05320"/>
<dbReference type="AlphaFoldDB" id="A0A2Z4G8Z6"/>